<dbReference type="Gene3D" id="3.90.950.20">
    <property type="entry name" value="CinA-like"/>
    <property type="match status" value="1"/>
</dbReference>
<organism evidence="2 3">
    <name type="scientific">Corynebacterium terpenotabidum Y-11</name>
    <dbReference type="NCBI Taxonomy" id="1200352"/>
    <lineage>
        <taxon>Bacteria</taxon>
        <taxon>Bacillati</taxon>
        <taxon>Actinomycetota</taxon>
        <taxon>Actinomycetes</taxon>
        <taxon>Mycobacteriales</taxon>
        <taxon>Corynebacteriaceae</taxon>
        <taxon>Corynebacterium</taxon>
    </lineage>
</organism>
<feature type="domain" description="CinA C-terminal" evidence="1">
    <location>
        <begin position="14"/>
        <end position="131"/>
    </location>
</feature>
<dbReference type="Pfam" id="PF02464">
    <property type="entry name" value="CinA"/>
    <property type="match status" value="1"/>
</dbReference>
<dbReference type="SUPFAM" id="SSF142433">
    <property type="entry name" value="CinA-like"/>
    <property type="match status" value="1"/>
</dbReference>
<dbReference type="AlphaFoldDB" id="S4XK76"/>
<dbReference type="HOGENOM" id="CLU_030805_1_0_11"/>
<dbReference type="EMBL" id="CP003696">
    <property type="protein sequence ID" value="AGP30948.1"/>
    <property type="molecule type" value="Genomic_DNA"/>
</dbReference>
<dbReference type="STRING" id="1200352.A606_06505"/>
<dbReference type="InterPro" id="IPR008136">
    <property type="entry name" value="CinA_C"/>
</dbReference>
<dbReference type="InterPro" id="IPR036653">
    <property type="entry name" value="CinA-like_C"/>
</dbReference>
<dbReference type="PATRIC" id="fig|1200352.3.peg.1324"/>
<dbReference type="Proteomes" id="UP000014809">
    <property type="component" value="Chromosome"/>
</dbReference>
<keyword evidence="3" id="KW-1185">Reference proteome</keyword>
<dbReference type="RefSeq" id="WP_020441309.1">
    <property type="nucleotide sequence ID" value="NC_021663.1"/>
</dbReference>
<evidence type="ECO:0000313" key="2">
    <source>
        <dbReference type="EMBL" id="AGP30948.1"/>
    </source>
</evidence>
<gene>
    <name evidence="2" type="ORF">A606_06505</name>
</gene>
<name>S4XK76_9CORY</name>
<reference evidence="2 3" key="1">
    <citation type="submission" date="2012-06" db="EMBL/GenBank/DDBJ databases">
        <title>Complete genome sequence of Corynebacterium terpenotabidum Y-11 (=DSM 44721).</title>
        <authorList>
            <person name="Ruckert C."/>
            <person name="Albersmeier A."/>
            <person name="Al-Dilaimi A."/>
            <person name="Szczepanowski R."/>
            <person name="Kalinowski J."/>
        </authorList>
    </citation>
    <scope>NUCLEOTIDE SEQUENCE [LARGE SCALE GENOMIC DNA]</scope>
    <source>
        <strain evidence="2 3">Y-11</strain>
    </source>
</reference>
<accession>S4XK76</accession>
<proteinExistence type="predicted"/>
<dbReference type="KEGG" id="cter:A606_06505"/>
<sequence>MGPDRVEDAASAAAAGLVRAATDAGLTFATAESLTAGRIAATVATVPGASTVLRGGLVVYATDLKVSLAGVDPVLLDRVGPVDPTVAGELARGAALRCQADLGVGVTGVAGPDRQDGHPVGEVWIGVWGRNLDEGRPRVTSLDEGWRDDGGTPADDVRDLVRWYTVLRALEALRGAVDALDEHSSCTSRCTG</sequence>
<dbReference type="NCBIfam" id="TIGR00199">
    <property type="entry name" value="PncC_domain"/>
    <property type="match status" value="1"/>
</dbReference>
<evidence type="ECO:0000313" key="3">
    <source>
        <dbReference type="Proteomes" id="UP000014809"/>
    </source>
</evidence>
<dbReference type="eggNOG" id="COG1546">
    <property type="taxonomic scope" value="Bacteria"/>
</dbReference>
<protein>
    <recommendedName>
        <fullName evidence="1">CinA C-terminal domain-containing protein</fullName>
    </recommendedName>
</protein>
<evidence type="ECO:0000259" key="1">
    <source>
        <dbReference type="Pfam" id="PF02464"/>
    </source>
</evidence>